<dbReference type="PANTHER" id="PTHR32494">
    <property type="entry name" value="ALLANTOATE DEIMINASE-RELATED"/>
    <property type="match status" value="1"/>
</dbReference>
<dbReference type="EMBL" id="JACXIZ010000072">
    <property type="protein sequence ID" value="MBD2848528.1"/>
    <property type="molecule type" value="Genomic_DNA"/>
</dbReference>
<comment type="caution">
    <text evidence="5">The sequence shown here is derived from an EMBL/GenBank/DDBJ whole genome shotgun (WGS) entry which is preliminary data.</text>
</comment>
<dbReference type="PIRSF" id="PIRSF001235">
    <property type="entry name" value="Amidase_carbamoylase"/>
    <property type="match status" value="1"/>
</dbReference>
<evidence type="ECO:0000256" key="2">
    <source>
        <dbReference type="ARBA" id="ARBA00022801"/>
    </source>
</evidence>
<sequence length="428" mass="45589">MTQHVCPDRREREALLGELAEELTALLDWLASLAADAGGGVTRLLYSPSWLRTQLALRERMAASSLDARFDEVGNLYGRLAGADSSAPAIVTGSHIDTVVQGGMYDGAYGVAAGMVALRYLQARFGQPRRTLEVVALCEEEGSRFPLAYWGSGSITGARGFAQLTGLVDGAGVPFEEAMRGCGFGPGSGSLSRRTDIGAFVEAHIEQGALLEAAGAQLGLVEAIAGQRRLRFEVTGEANHAGTTPMTGRRDALQGACAMALALEAEALRLGAPLVATVGRMEIAPNVPNVVAGRVAFTVDARHVDEAQLDAFCAWMRLRFEELARERSLELGAEEWFRESPVPMDPRLLRELGAVCAEAGIEAQRMMSGAGHDAQMFAACCPTALLFVPSRGGISHAPREYTDPRDLAAGALVLAELLYRLAYEEDAP</sequence>
<dbReference type="InterPro" id="IPR002933">
    <property type="entry name" value="Peptidase_M20"/>
</dbReference>
<evidence type="ECO:0000256" key="3">
    <source>
        <dbReference type="PIRSR" id="PIRSR001235-1"/>
    </source>
</evidence>
<feature type="binding site" evidence="3">
    <location>
        <position position="141"/>
    </location>
    <ligand>
        <name>Zn(2+)</name>
        <dbReference type="ChEBI" id="CHEBI:29105"/>
        <label>2</label>
    </ligand>
</feature>
<dbReference type="Proteomes" id="UP000621560">
    <property type="component" value="Unassembled WGS sequence"/>
</dbReference>
<name>A0A927C088_9BACL</name>
<dbReference type="CDD" id="cd03884">
    <property type="entry name" value="M20_bAS"/>
    <property type="match status" value="1"/>
</dbReference>
<dbReference type="AlphaFoldDB" id="A0A927C088"/>
<feature type="binding site" evidence="3">
    <location>
        <position position="106"/>
    </location>
    <ligand>
        <name>Zn(2+)</name>
        <dbReference type="ChEBI" id="CHEBI:29105"/>
        <label>2</label>
    </ligand>
</feature>
<reference evidence="5" key="1">
    <citation type="submission" date="2020-09" db="EMBL/GenBank/DDBJ databases">
        <title>A novel bacterium of genus Paenibacillus, isolated from South China Sea.</title>
        <authorList>
            <person name="Huang H."/>
            <person name="Mo K."/>
            <person name="Hu Y."/>
        </authorList>
    </citation>
    <scope>NUCLEOTIDE SEQUENCE</scope>
    <source>
        <strain evidence="5">IB182496</strain>
    </source>
</reference>
<dbReference type="InterPro" id="IPR036264">
    <property type="entry name" value="Bact_exopeptidase_dim_dom"/>
</dbReference>
<dbReference type="Gene3D" id="3.30.70.360">
    <property type="match status" value="1"/>
</dbReference>
<protein>
    <submittedName>
        <fullName evidence="5">Zn-dependent hydrolase</fullName>
    </submittedName>
</protein>
<accession>A0A927C088</accession>
<dbReference type="NCBIfam" id="TIGR01879">
    <property type="entry name" value="hydantase"/>
    <property type="match status" value="1"/>
</dbReference>
<feature type="binding site" evidence="3">
    <location>
        <position position="396"/>
    </location>
    <ligand>
        <name>Zn(2+)</name>
        <dbReference type="ChEBI" id="CHEBI:29105"/>
        <label>2</label>
    </ligand>
</feature>
<evidence type="ECO:0000256" key="1">
    <source>
        <dbReference type="ARBA" id="ARBA00006153"/>
    </source>
</evidence>
<keyword evidence="3" id="KW-0479">Metal-binding</keyword>
<comment type="cofactor">
    <cofactor evidence="3">
        <name>Zn(2+)</name>
        <dbReference type="ChEBI" id="CHEBI:29105"/>
    </cofactor>
    <text evidence="3">Binds 2 Zn(2+) ions per subunit.</text>
</comment>
<dbReference type="InterPro" id="IPR010158">
    <property type="entry name" value="Amidase_Cbmase"/>
</dbReference>
<dbReference type="PANTHER" id="PTHR32494:SF5">
    <property type="entry name" value="ALLANTOATE AMIDOHYDROLASE"/>
    <property type="match status" value="1"/>
</dbReference>
<evidence type="ECO:0000256" key="4">
    <source>
        <dbReference type="PIRSR" id="PIRSR001235-2"/>
    </source>
</evidence>
<evidence type="ECO:0000313" key="5">
    <source>
        <dbReference type="EMBL" id="MBD2848528.1"/>
    </source>
</evidence>
<gene>
    <name evidence="5" type="ORF">IDH44_25390</name>
</gene>
<feature type="binding site" evidence="3">
    <location>
        <position position="106"/>
    </location>
    <ligand>
        <name>Zn(2+)</name>
        <dbReference type="ChEBI" id="CHEBI:29105"/>
        <label>1</label>
    </ligand>
</feature>
<comment type="similarity">
    <text evidence="1">Belongs to the peptidase M20 family.</text>
</comment>
<feature type="binding site" evidence="4">
    <location>
        <position position="289"/>
    </location>
    <ligand>
        <name>allantoate</name>
        <dbReference type="ChEBI" id="CHEBI:17536"/>
    </ligand>
</feature>
<keyword evidence="6" id="KW-1185">Reference proteome</keyword>
<dbReference type="SUPFAM" id="SSF55031">
    <property type="entry name" value="Bacterial exopeptidase dimerisation domain"/>
    <property type="match status" value="1"/>
</dbReference>
<dbReference type="RefSeq" id="WP_190921623.1">
    <property type="nucleotide sequence ID" value="NZ_JACXIZ010000072.1"/>
</dbReference>
<feature type="binding site" evidence="3">
    <location>
        <position position="204"/>
    </location>
    <ligand>
        <name>Zn(2+)</name>
        <dbReference type="ChEBI" id="CHEBI:29105"/>
        <label>1</label>
    </ligand>
</feature>
<keyword evidence="2 5" id="KW-0378">Hydrolase</keyword>
<keyword evidence="3" id="KW-0862">Zinc</keyword>
<dbReference type="SUPFAM" id="SSF53187">
    <property type="entry name" value="Zn-dependent exopeptidases"/>
    <property type="match status" value="1"/>
</dbReference>
<dbReference type="Gene3D" id="3.40.630.10">
    <property type="entry name" value="Zn peptidases"/>
    <property type="match status" value="1"/>
</dbReference>
<feature type="binding site" evidence="3">
    <location>
        <position position="95"/>
    </location>
    <ligand>
        <name>Zn(2+)</name>
        <dbReference type="ChEBI" id="CHEBI:29105"/>
        <label>1</label>
    </ligand>
</feature>
<feature type="binding site" evidence="4">
    <location>
        <position position="229"/>
    </location>
    <ligand>
        <name>allantoate</name>
        <dbReference type="ChEBI" id="CHEBI:17536"/>
    </ligand>
</feature>
<evidence type="ECO:0000313" key="6">
    <source>
        <dbReference type="Proteomes" id="UP000621560"/>
    </source>
</evidence>
<dbReference type="Pfam" id="PF01546">
    <property type="entry name" value="Peptidase_M20"/>
    <property type="match status" value="1"/>
</dbReference>
<dbReference type="GO" id="GO:0046872">
    <property type="term" value="F:metal ion binding"/>
    <property type="evidence" value="ECO:0007669"/>
    <property type="project" value="UniProtKB-KW"/>
</dbReference>
<feature type="binding site" evidence="4">
    <location>
        <position position="302"/>
    </location>
    <ligand>
        <name>allantoate</name>
        <dbReference type="ChEBI" id="CHEBI:17536"/>
    </ligand>
</feature>
<proteinExistence type="inferred from homology"/>
<organism evidence="5 6">
    <name type="scientific">Paenibacillus sabuli</name>
    <dbReference type="NCBI Taxonomy" id="2772509"/>
    <lineage>
        <taxon>Bacteria</taxon>
        <taxon>Bacillati</taxon>
        <taxon>Bacillota</taxon>
        <taxon>Bacilli</taxon>
        <taxon>Bacillales</taxon>
        <taxon>Paenibacillaceae</taxon>
        <taxon>Paenibacillus</taxon>
    </lineage>
</organism>
<dbReference type="GO" id="GO:0016813">
    <property type="term" value="F:hydrolase activity, acting on carbon-nitrogen (but not peptide) bonds, in linear amidines"/>
    <property type="evidence" value="ECO:0007669"/>
    <property type="project" value="InterPro"/>
</dbReference>